<keyword evidence="5" id="KW-0812">Transmembrane</keyword>
<evidence type="ECO:0000313" key="8">
    <source>
        <dbReference type="EMBL" id="MEJ6495973.1"/>
    </source>
</evidence>
<dbReference type="InterPro" id="IPR039005">
    <property type="entry name" value="CSPG_rpt"/>
</dbReference>
<evidence type="ECO:0000313" key="9">
    <source>
        <dbReference type="Proteomes" id="UP001377972"/>
    </source>
</evidence>
<keyword evidence="2" id="KW-0732">Signal</keyword>
<sequence>MLSTIIKYLYLVALIAPMSILAMPITIIAPSKTFTLDVEPSDSIGTLRQLISDETSIPYDRVVITQSRDNSTAVLDDDNRSLSDRNIQKDDTLTVSKSNAVPSFSGSEWEFVGSAKFAKSQFAKNYAKIKVDAYDIPWVIFVETSIVSVLKFNGIDWEQVGAGGIADGINISYTDITFDSNNTPFICFTDKVGSERFLRVLSFDGTKWNDVGSSVSAGYMSYNSLAFDNNGVLHIAYSDYNFEGKAVVKKYNGTNWVNVGTQGFTPSLATNIELVFDSSNTPHISFIDPSQASSEASVMKFNGSFWQYIDNTSLTIYPVISPSIVFDSDDNIFLSARNSSNRTVGLGVYKFDGTTWATLSENIIESEVGHSDLVLGKNDTPIIFFDDGGVEPRGGSVVSYQNDTWQFVGERGFAAGDTDKNQIVLDSQNTPYVIYSEGSSTSVSSVMKYATKSFSDSSLTINQGDSIGDPFEDMRVSDEDGDDVVLTITLSDTNAGSFSGNASGGADYNYEPSSGVLTVSGSVSDVKATIKNLTFTLDSNYTGEFTFTNELTDGTESASPVTLTYNVVTPNKAPSVSVNKGLSIDEGATTLISTLDLSASDPDDTGAELTFTLKSVPTNGSLFVDANDNGSLDSGEALAVNGTFTQQTLDDSNLYYKHNGSETTSDNFTFDLADGLEDGVEPVTNQNFTISVSLTNDAPVMVTKPKWDFAGNTGFSIAAAFSVSLELDSHDIPYVAFTDRFNDRNVLSGMKLEGDSWQYVGPERFHTGITSGLKMAIDSHNVPHIIYSDISLGGKAVVQKFINGSWQTIGGGPVNLDETNYLSIAIDSADNLYVAYQDSRYFNKAIVKKWDGTNWQTVGGMNVTPRDARFISLALDDNDTPFLAYVDKRNDKWFGNVKKFVNDSWVPVGPVDSLENVYSSNFALNNNTPYFVNANSSEIFVRKFDGTDWVLVGERGFSAENKYTPDIEFDSNNRPHVAYTNRTYKNGTEGFEVRVTSFDGTSWHTVSPLGVRSGKAYQYGFAIASDDSLYISFNDSADDYKASVLKSSRAVFESYTLSVAEDSDASLLFDNYQITDEEGDDVTLTITLANNTSGLLAGAASGSAVVNYNNDNATLIVSGSLADVTATLASLSFKPAANFSGSLGITFNLTDGSNSITPVNGTITVTGVNDAPSISSIAVTQATEDTLYSYQLTVSDADKDDTFTYRATQLPSWLSLNPSGLLAGTPTNDDVGDHTVTISVTDQANASDIQSFTISVENVNDKPVISSTPIRAATQDQPYSYTLVASDIDKGDTLTYTATKIPGWLGFTRSTGELYGTPNKHTIGTYAITLTVTDSTGASVSQSFSITVENVNDAPEISSVPITSATEDSFYSYTLTAKDADKGDTLTYAATKLPNWLTINPSTGVLSGTPSNDDVGEHAVILSVKDGANALDTQSFTISVVNVNDEPVISSTPITVATEDNRYIYTLNASDVDKDDTLKYGATNYPDWMVFNGSTGVLTGTPRNDDVGVHSVTLTVTDSANATVEQTFTITVENVNDVPDVQNDIASVDEDNSVAIDILANDSDVDSKLNPASVMIVTPPTQGQTSLNTANGVITYTPNENINGTDTFSYTVDDIEHGRSDVATVTITINPVNDAPLANSDSAMTEEDMAIEIDVALNDADIDEGDSLDLSSLVVVSAPENGQANVQNERIVYTPASNFNGSDTFTYRIADKAGAVSNIARVLVTIGEVNDAPVATNDLGVLDEDTSIELSILDNDIDVDSELLIGNVTITKAPKHGELTVNKELSTIRFTPHSDFFGTDSFEYSVKDDQSLMSNIATVTLTVDSVNDAPVAQNDTAVLLEDTSHNINVLGNDSDVDGTLDKTSLEVVTQPEHGNVQVNNGVFSYTPDSNSYGADTFTYRVKDDLGLWSNHAEVFITVTAVNDAPLANNDVIQTNEDESVIIDVTQNDSDIDGHLDEDSVNIVTNPAFGHITNNVDGTVTYTPVSNYVGFDSFTYSVLDNEGAQSNTASVTITVLAVNDAPVIESHPVTSATQDEAYSYVVIVKDIDSADSYKLSALELPSWLDFDPTTGELSGTPSNDDVGTHSINLVATDAGGLTDTQTFAITVADVNDEATGGISITGEAKEGETLAVESTIEDPDGVGEFTYQWMRNGEIITGATLAEYMLTEADIGATITVVVTYVDGHGNTETFTSDATSVVIIANVAPVTHDEQFSMDEDESITFSLNYFDENGDEVTLNLVTPVSNGTLIMDANHLVYQPNADFNGTDSFSYTVSDGMLNSNIATVTIVVNAINDAPVSMPDNFTVNADLNEYVVLDVLANDIDVDGDELTLVKATVSAGTIRIVDNKLEYLAPVGLNADVVITYQIKDSNGEVVEVTLVVSVVSTAAEITITAPEDKTIASKGLFTKVNMGTAIAKDALGNPVRVTASSKGFFAPGTHTVIWSAGEGDDQVSATQLINVIPQVNFSKNQTATEGTAVSIKAILNGDAVNYPVVVPYTVSGDALEGADHDLVEGEFRFEKGQREASLIVNVSSDDIDERSETLVLQFSTPENAVVGPLGEHTLTIEEGNVAPSIEVFANQQGIVTRIINRQGGDVTLTTLVTDANLTDTHIYGWLTSDSAIVDTDSVEESFTFDPQLLELGTYQFEVGVFDGQQAGSSLLELTIVDSMPQLSSEDTDFDGIPDNEEGYGDADNDGIPDYLDADSLALNVVQEKLNESEFFLMETEPGLQLSLGHVAFVAHGTNTGVSEQEVMHYGNYGSGATADAGFDYASGVFDFNVSQIPVAGQSVGIVIAQFAPIPSNAVYRKLMHTGWTEFVVDSRNSIASAPGAEGFCPPPHDAQYTQGLTEGHWCVQLTIEDGGPNDADGKVNRIIEDPSGIASTMSTNTQPVAEDDMVRVKRNISTYLDVLSNDTDANDDSLILTSAAVDIGEVSIVNNLLYFVPQAEHLGIATISYSISDSQGGADFATVIVDVVANEAPMIDAIIDVSTDDQSPVTIDILANVTDEDNNDFTIISATAENGSVVINDDGTITYTPNAGFEGTDTVTFVISDGDGGTTQGQFNVVVKAYKQVSVEHKTSGGGTLPMSLILLLFALTMIRRSYYRTYR</sequence>
<reference evidence="8 9" key="1">
    <citation type="submission" date="2023-01" db="EMBL/GenBank/DDBJ databases">
        <title>Trichodesmium-associated heterotrophic epibiont bacteria.</title>
        <authorList>
            <person name="Cleveland C.S."/>
            <person name="Webb E.A."/>
        </authorList>
    </citation>
    <scope>NUCLEOTIDE SEQUENCE [LARGE SCALE GENOMIC DNA]</scope>
    <source>
        <strain evidence="8 9">USCH2</strain>
    </source>
</reference>
<evidence type="ECO:0000259" key="7">
    <source>
        <dbReference type="PROSITE" id="PS50268"/>
    </source>
</evidence>
<dbReference type="InterPro" id="IPR006644">
    <property type="entry name" value="Cadg"/>
</dbReference>
<evidence type="ECO:0000256" key="5">
    <source>
        <dbReference type="SAM" id="Phobius"/>
    </source>
</evidence>
<keyword evidence="5" id="KW-0472">Membrane</keyword>
<dbReference type="PROSITE" id="PS50268">
    <property type="entry name" value="CADHERIN_2"/>
    <property type="match status" value="2"/>
</dbReference>
<dbReference type="InterPro" id="IPR015919">
    <property type="entry name" value="Cadherin-like_sf"/>
</dbReference>
<feature type="transmembrane region" description="Helical" evidence="5">
    <location>
        <begin position="3076"/>
        <end position="3094"/>
    </location>
</feature>
<dbReference type="SMART" id="SM00736">
    <property type="entry name" value="CADG"/>
    <property type="match status" value="5"/>
</dbReference>
<dbReference type="PROSITE" id="PS50053">
    <property type="entry name" value="UBIQUITIN_2"/>
    <property type="match status" value="1"/>
</dbReference>
<dbReference type="InterPro" id="IPR013783">
    <property type="entry name" value="Ig-like_fold"/>
</dbReference>
<dbReference type="InterPro" id="IPR053784">
    <property type="entry name" value="Choice_anch_U_dom"/>
</dbReference>
<dbReference type="Gene3D" id="2.60.40.2700">
    <property type="match status" value="1"/>
</dbReference>
<dbReference type="Gene3D" id="3.10.20.90">
    <property type="entry name" value="Phosphatidylinositol 3-kinase Catalytic Subunit, Chain A, domain 1"/>
    <property type="match status" value="1"/>
</dbReference>
<name>A0ABU8STE3_9GAMM</name>
<proteinExistence type="inferred from homology"/>
<dbReference type="NCBIfam" id="NF041766">
    <property type="entry name" value="choice_anch_U"/>
    <property type="match status" value="1"/>
</dbReference>
<dbReference type="InterPro" id="IPR000626">
    <property type="entry name" value="Ubiquitin-like_dom"/>
</dbReference>
<keyword evidence="9" id="KW-1185">Reference proteome</keyword>
<comment type="caution">
    <text evidence="8">The sequence shown here is derived from an EMBL/GenBank/DDBJ whole genome shotgun (WGS) entry which is preliminary data.</text>
</comment>
<dbReference type="Pfam" id="PF03160">
    <property type="entry name" value="Calx-beta"/>
    <property type="match status" value="1"/>
</dbReference>
<comment type="similarity">
    <text evidence="1">Belongs to the FRAS1 family.</text>
</comment>
<feature type="domain" description="Ubiquitin-like" evidence="6">
    <location>
        <begin position="23"/>
        <end position="95"/>
    </location>
</feature>
<dbReference type="InterPro" id="IPR029071">
    <property type="entry name" value="Ubiquitin-like_domsf"/>
</dbReference>
<feature type="domain" description="Cadherin" evidence="7">
    <location>
        <begin position="1171"/>
        <end position="1265"/>
    </location>
</feature>
<dbReference type="InterPro" id="IPR003644">
    <property type="entry name" value="Calx_beta"/>
</dbReference>
<keyword evidence="5" id="KW-1133">Transmembrane helix</keyword>
<dbReference type="PANTHER" id="PTHR34720">
    <property type="entry name" value="MICROCYSTIN DEPENDENT PROTEIN"/>
    <property type="match status" value="1"/>
</dbReference>
<dbReference type="EMBL" id="JAQPZS010000005">
    <property type="protein sequence ID" value="MEJ6495973.1"/>
    <property type="molecule type" value="Genomic_DNA"/>
</dbReference>
<dbReference type="Gene3D" id="2.60.40.10">
    <property type="entry name" value="Immunoglobulins"/>
    <property type="match status" value="5"/>
</dbReference>
<dbReference type="Pfam" id="PF05345">
    <property type="entry name" value="He_PIG"/>
    <property type="match status" value="5"/>
</dbReference>
<dbReference type="Gene3D" id="2.60.40.2810">
    <property type="match status" value="7"/>
</dbReference>
<keyword evidence="4" id="KW-0106">Calcium</keyword>
<dbReference type="SMART" id="SM00213">
    <property type="entry name" value="UBQ"/>
    <property type="match status" value="1"/>
</dbReference>
<evidence type="ECO:0000256" key="4">
    <source>
        <dbReference type="ARBA" id="ARBA00022837"/>
    </source>
</evidence>
<dbReference type="SUPFAM" id="SSF89372">
    <property type="entry name" value="Fucose-specific lectin"/>
    <property type="match status" value="1"/>
</dbReference>
<evidence type="ECO:0000259" key="6">
    <source>
        <dbReference type="PROSITE" id="PS50053"/>
    </source>
</evidence>
<keyword evidence="3" id="KW-0677">Repeat</keyword>
<protein>
    <submittedName>
        <fullName evidence="8">Ig-like domain-containing protein</fullName>
    </submittedName>
</protein>
<dbReference type="PROSITE" id="PS51854">
    <property type="entry name" value="CSPG"/>
    <property type="match status" value="1"/>
</dbReference>
<dbReference type="SUPFAM" id="SSF54236">
    <property type="entry name" value="Ubiquitin-like"/>
    <property type="match status" value="1"/>
</dbReference>
<evidence type="ECO:0000256" key="1">
    <source>
        <dbReference type="ARBA" id="ARBA00005529"/>
    </source>
</evidence>
<dbReference type="InterPro" id="IPR002126">
    <property type="entry name" value="Cadherin-like_dom"/>
</dbReference>
<accession>A0ABU8STE3</accession>
<evidence type="ECO:0000256" key="2">
    <source>
        <dbReference type="ARBA" id="ARBA00022729"/>
    </source>
</evidence>
<dbReference type="SUPFAM" id="SSF49313">
    <property type="entry name" value="Cadherin-like"/>
    <property type="match status" value="5"/>
</dbReference>
<gene>
    <name evidence="8" type="ORF">PQI24_08005</name>
</gene>
<dbReference type="RefSeq" id="WP_339980688.1">
    <property type="nucleotide sequence ID" value="NZ_JAQPZS010000005.1"/>
</dbReference>
<dbReference type="Pfam" id="PF17963">
    <property type="entry name" value="Big_9"/>
    <property type="match status" value="9"/>
</dbReference>
<dbReference type="NCBIfam" id="NF012211">
    <property type="entry name" value="tand_rpt_95"/>
    <property type="match status" value="10"/>
</dbReference>
<dbReference type="SUPFAM" id="SSF141072">
    <property type="entry name" value="CalX-like"/>
    <property type="match status" value="1"/>
</dbReference>
<feature type="domain" description="Cadherin" evidence="7">
    <location>
        <begin position="1354"/>
        <end position="1455"/>
    </location>
</feature>
<dbReference type="Proteomes" id="UP001377972">
    <property type="component" value="Unassembled WGS sequence"/>
</dbReference>
<dbReference type="PANTHER" id="PTHR34720:SF9">
    <property type="entry name" value="BLR4714 PROTEIN"/>
    <property type="match status" value="1"/>
</dbReference>
<dbReference type="Pfam" id="PF16184">
    <property type="entry name" value="Cadherin_3"/>
    <property type="match status" value="1"/>
</dbReference>
<organism evidence="8 9">
    <name type="scientific">Pseudoalteromonas lipolytica</name>
    <dbReference type="NCBI Taxonomy" id="570156"/>
    <lineage>
        <taxon>Bacteria</taxon>
        <taxon>Pseudomonadati</taxon>
        <taxon>Pseudomonadota</taxon>
        <taxon>Gammaproteobacteria</taxon>
        <taxon>Alteromonadales</taxon>
        <taxon>Pseudoalteromonadaceae</taxon>
        <taxon>Pseudoalteromonas</taxon>
    </lineage>
</organism>
<evidence type="ECO:0000256" key="3">
    <source>
        <dbReference type="ARBA" id="ARBA00022737"/>
    </source>
</evidence>
<dbReference type="InterPro" id="IPR038081">
    <property type="entry name" value="CalX-like_sf"/>
</dbReference>
<feature type="transmembrane region" description="Helical" evidence="5">
    <location>
        <begin position="9"/>
        <end position="29"/>
    </location>
</feature>
<dbReference type="Gene3D" id="2.60.40.2030">
    <property type="match status" value="1"/>
</dbReference>
<dbReference type="SMART" id="SM00112">
    <property type="entry name" value="CA"/>
    <property type="match status" value="4"/>
</dbReference>